<dbReference type="NCBIfam" id="TIGR01549">
    <property type="entry name" value="HAD-SF-IA-v1"/>
    <property type="match status" value="1"/>
</dbReference>
<accession>A0A368BMY8</accession>
<dbReference type="Gene3D" id="1.10.150.240">
    <property type="entry name" value="Putative phosphatase, domain 2"/>
    <property type="match status" value="1"/>
</dbReference>
<dbReference type="InterPro" id="IPR023214">
    <property type="entry name" value="HAD_sf"/>
</dbReference>
<dbReference type="InterPro" id="IPR041492">
    <property type="entry name" value="HAD_2"/>
</dbReference>
<name>A0A368BMY8_9GAMM</name>
<dbReference type="PANTHER" id="PTHR43434:SF23">
    <property type="entry name" value="PHOSPHOGLYCOLATE PHOSPHATASE"/>
    <property type="match status" value="1"/>
</dbReference>
<dbReference type="SFLD" id="SFLDS00003">
    <property type="entry name" value="Haloacid_Dehalogenase"/>
    <property type="match status" value="1"/>
</dbReference>
<dbReference type="InterPro" id="IPR023198">
    <property type="entry name" value="PGP-like_dom2"/>
</dbReference>
<dbReference type="InterPro" id="IPR050155">
    <property type="entry name" value="HAD-like_hydrolase_sf"/>
</dbReference>
<dbReference type="AlphaFoldDB" id="A0A368BMY8"/>
<proteinExistence type="predicted"/>
<evidence type="ECO:0000256" key="3">
    <source>
        <dbReference type="ARBA" id="ARBA00022842"/>
    </source>
</evidence>
<dbReference type="PROSITE" id="PS01228">
    <property type="entry name" value="COF_1"/>
    <property type="match status" value="1"/>
</dbReference>
<dbReference type="FunFam" id="3.40.50.1000:FF:000022">
    <property type="entry name" value="Phosphoglycolate phosphatase"/>
    <property type="match status" value="1"/>
</dbReference>
<dbReference type="GO" id="GO:0046872">
    <property type="term" value="F:metal ion binding"/>
    <property type="evidence" value="ECO:0007669"/>
    <property type="project" value="UniProtKB-KW"/>
</dbReference>
<dbReference type="GO" id="GO:0005829">
    <property type="term" value="C:cytosol"/>
    <property type="evidence" value="ECO:0007669"/>
    <property type="project" value="TreeGrafter"/>
</dbReference>
<comment type="caution">
    <text evidence="5">The sequence shown here is derived from an EMBL/GenBank/DDBJ whole genome shotgun (WGS) entry which is preliminary data.</text>
</comment>
<keyword evidence="2 5" id="KW-0378">Hydrolase</keyword>
<keyword evidence="1" id="KW-0479">Metal-binding</keyword>
<evidence type="ECO:0000256" key="2">
    <source>
        <dbReference type="ARBA" id="ARBA00022801"/>
    </source>
</evidence>
<keyword evidence="4" id="KW-0119">Carbohydrate metabolism</keyword>
<dbReference type="Gene3D" id="3.40.50.1000">
    <property type="entry name" value="HAD superfamily/HAD-like"/>
    <property type="match status" value="1"/>
</dbReference>
<evidence type="ECO:0000256" key="1">
    <source>
        <dbReference type="ARBA" id="ARBA00022723"/>
    </source>
</evidence>
<protein>
    <submittedName>
        <fullName evidence="5">HAD family hydrolase</fullName>
    </submittedName>
</protein>
<dbReference type="PANTHER" id="PTHR43434">
    <property type="entry name" value="PHOSPHOGLYCOLATE PHOSPHATASE"/>
    <property type="match status" value="1"/>
</dbReference>
<keyword evidence="3" id="KW-0460">Magnesium</keyword>
<gene>
    <name evidence="5" type="ORF">DBW97_02935</name>
</gene>
<dbReference type="InterPro" id="IPR006439">
    <property type="entry name" value="HAD-SF_hydro_IA"/>
</dbReference>
<dbReference type="NCBIfam" id="TIGR01509">
    <property type="entry name" value="HAD-SF-IA-v3"/>
    <property type="match status" value="1"/>
</dbReference>
<evidence type="ECO:0000256" key="4">
    <source>
        <dbReference type="ARBA" id="ARBA00023277"/>
    </source>
</evidence>
<dbReference type="GO" id="GO:0008967">
    <property type="term" value="F:phosphoglycolate phosphatase activity"/>
    <property type="evidence" value="ECO:0007669"/>
    <property type="project" value="TreeGrafter"/>
</dbReference>
<dbReference type="SFLD" id="SFLDG01129">
    <property type="entry name" value="C1.5:_HAD__Beta-PGM__Phosphata"/>
    <property type="match status" value="1"/>
</dbReference>
<dbReference type="Proteomes" id="UP000252147">
    <property type="component" value="Unassembled WGS sequence"/>
</dbReference>
<evidence type="ECO:0000313" key="5">
    <source>
        <dbReference type="EMBL" id="RCL38222.1"/>
    </source>
</evidence>
<dbReference type="SFLD" id="SFLDG01135">
    <property type="entry name" value="C1.5.6:_HAD__Beta-PGM__Phospha"/>
    <property type="match status" value="1"/>
</dbReference>
<dbReference type="EMBL" id="QOPD01000004">
    <property type="protein sequence ID" value="RCL38222.1"/>
    <property type="molecule type" value="Genomic_DNA"/>
</dbReference>
<dbReference type="SUPFAM" id="SSF56784">
    <property type="entry name" value="HAD-like"/>
    <property type="match status" value="1"/>
</dbReference>
<organism evidence="5 6">
    <name type="scientific">SAR86 cluster bacterium</name>
    <dbReference type="NCBI Taxonomy" id="2030880"/>
    <lineage>
        <taxon>Bacteria</taxon>
        <taxon>Pseudomonadati</taxon>
        <taxon>Pseudomonadota</taxon>
        <taxon>Gammaproteobacteria</taxon>
        <taxon>SAR86 cluster</taxon>
    </lineage>
</organism>
<dbReference type="InterPro" id="IPR036412">
    <property type="entry name" value="HAD-like_sf"/>
</dbReference>
<sequence>MPHKNKAAIFDLDGTLLNTGLTFHTIVNELKSELNEALVDFEPVRKFSSRGATLILKNCFKACSDQEIDDLKYKFLSKYERRLTENLVLYHGVELMLDDLEKKGIPWGIVTNKSWRYTGPIIKKLGWDKKTNAIICPDHVSEAKPNPEGVVLAATKLDADLEESFYVGDHRRDIETGKNAGTKTIACSWGYAEDDPTHWGADYIANNAEELREWILKK</sequence>
<evidence type="ECO:0000313" key="6">
    <source>
        <dbReference type="Proteomes" id="UP000252147"/>
    </source>
</evidence>
<reference evidence="5 6" key="1">
    <citation type="journal article" date="2018" name="Microbiome">
        <title>Fine metagenomic profile of the Mediterranean stratified and mixed water columns revealed by assembly and recruitment.</title>
        <authorList>
            <person name="Haro-Moreno J.M."/>
            <person name="Lopez-Perez M."/>
            <person name="De La Torre J.R."/>
            <person name="Picazo A."/>
            <person name="Camacho A."/>
            <person name="Rodriguez-Valera F."/>
        </authorList>
    </citation>
    <scope>NUCLEOTIDE SEQUENCE [LARGE SCALE GENOMIC DNA]</scope>
    <source>
        <strain evidence="5">MED-G83</strain>
    </source>
</reference>
<dbReference type="GO" id="GO:0006281">
    <property type="term" value="P:DNA repair"/>
    <property type="evidence" value="ECO:0007669"/>
    <property type="project" value="TreeGrafter"/>
</dbReference>
<dbReference type="Pfam" id="PF13419">
    <property type="entry name" value="HAD_2"/>
    <property type="match status" value="1"/>
</dbReference>